<keyword evidence="3" id="KW-1185">Reference proteome</keyword>
<feature type="transmembrane region" description="Helical" evidence="1">
    <location>
        <begin position="22"/>
        <end position="46"/>
    </location>
</feature>
<evidence type="ECO:0000313" key="2">
    <source>
        <dbReference type="EMBL" id="ORY50316.1"/>
    </source>
</evidence>
<feature type="transmembrane region" description="Helical" evidence="1">
    <location>
        <begin position="217"/>
        <end position="238"/>
    </location>
</feature>
<organism evidence="2 3">
    <name type="scientific">Rhizoclosmatium globosum</name>
    <dbReference type="NCBI Taxonomy" id="329046"/>
    <lineage>
        <taxon>Eukaryota</taxon>
        <taxon>Fungi</taxon>
        <taxon>Fungi incertae sedis</taxon>
        <taxon>Chytridiomycota</taxon>
        <taxon>Chytridiomycota incertae sedis</taxon>
        <taxon>Chytridiomycetes</taxon>
        <taxon>Chytridiales</taxon>
        <taxon>Chytriomycetaceae</taxon>
        <taxon>Rhizoclosmatium</taxon>
    </lineage>
</organism>
<proteinExistence type="predicted"/>
<sequence length="287" mass="31682">MVSATITTTVEQPDPSKQLASFYYGFEILLTVVVTLEALFFAGYICRASGTMKTIRTQKNLLLFVMILCEAGYFLSSAEYDAAEVGSIGLKAASIFQAVCFAVMLIFYLWYSWLRSVLVFEQNYSARALKIVHVLLWVATGITLIPPLIEVLPLDRDTYFAVFTLAMGASAVVVLIVDTFYGVCYLQHLFRKTAEVVEAKGEDAAIVTTYFQIIAKYGAAATFFSFAALGTFAGSSYMQINKPTEISDKIAVVLVILLNHIMIASVGLSLILMKVRLIATRRLNDDD</sequence>
<keyword evidence="1" id="KW-0472">Membrane</keyword>
<reference evidence="2 3" key="1">
    <citation type="submission" date="2016-07" db="EMBL/GenBank/DDBJ databases">
        <title>Pervasive Adenine N6-methylation of Active Genes in Fungi.</title>
        <authorList>
            <consortium name="DOE Joint Genome Institute"/>
            <person name="Mondo S.J."/>
            <person name="Dannebaum R.O."/>
            <person name="Kuo R.C."/>
            <person name="Labutti K."/>
            <person name="Haridas S."/>
            <person name="Kuo A."/>
            <person name="Salamov A."/>
            <person name="Ahrendt S.R."/>
            <person name="Lipzen A."/>
            <person name="Sullivan W."/>
            <person name="Andreopoulos W.B."/>
            <person name="Clum A."/>
            <person name="Lindquist E."/>
            <person name="Daum C."/>
            <person name="Ramamoorthy G.K."/>
            <person name="Gryganskyi A."/>
            <person name="Culley D."/>
            <person name="Magnuson J.K."/>
            <person name="James T.Y."/>
            <person name="O'Malley M.A."/>
            <person name="Stajich J.E."/>
            <person name="Spatafora J.W."/>
            <person name="Visel A."/>
            <person name="Grigoriev I.V."/>
        </authorList>
    </citation>
    <scope>NUCLEOTIDE SEQUENCE [LARGE SCALE GENOMIC DNA]</scope>
    <source>
        <strain evidence="2 3">JEL800</strain>
    </source>
</reference>
<protein>
    <submittedName>
        <fullName evidence="2">Uncharacterized protein</fullName>
    </submittedName>
</protein>
<gene>
    <name evidence="2" type="ORF">BCR33DRAFT_526363</name>
</gene>
<keyword evidence="1" id="KW-0812">Transmembrane</keyword>
<accession>A0A1Y2CTU3</accession>
<dbReference type="AlphaFoldDB" id="A0A1Y2CTU3"/>
<name>A0A1Y2CTU3_9FUNG</name>
<comment type="caution">
    <text evidence="2">The sequence shown here is derived from an EMBL/GenBank/DDBJ whole genome shotgun (WGS) entry which is preliminary data.</text>
</comment>
<dbReference type="OrthoDB" id="2157249at2759"/>
<dbReference type="Proteomes" id="UP000193642">
    <property type="component" value="Unassembled WGS sequence"/>
</dbReference>
<keyword evidence="1" id="KW-1133">Transmembrane helix</keyword>
<feature type="transmembrane region" description="Helical" evidence="1">
    <location>
        <begin position="131"/>
        <end position="149"/>
    </location>
</feature>
<evidence type="ECO:0000256" key="1">
    <source>
        <dbReference type="SAM" id="Phobius"/>
    </source>
</evidence>
<feature type="transmembrane region" description="Helical" evidence="1">
    <location>
        <begin position="88"/>
        <end position="111"/>
    </location>
</feature>
<feature type="transmembrane region" description="Helical" evidence="1">
    <location>
        <begin position="250"/>
        <end position="273"/>
    </location>
</feature>
<dbReference type="EMBL" id="MCGO01000007">
    <property type="protein sequence ID" value="ORY50316.1"/>
    <property type="molecule type" value="Genomic_DNA"/>
</dbReference>
<feature type="transmembrane region" description="Helical" evidence="1">
    <location>
        <begin position="161"/>
        <end position="183"/>
    </location>
</feature>
<feature type="transmembrane region" description="Helical" evidence="1">
    <location>
        <begin position="58"/>
        <end position="76"/>
    </location>
</feature>
<evidence type="ECO:0000313" key="3">
    <source>
        <dbReference type="Proteomes" id="UP000193642"/>
    </source>
</evidence>